<evidence type="ECO:0000313" key="2">
    <source>
        <dbReference type="EMBL" id="TXK46803.1"/>
    </source>
</evidence>
<feature type="transmembrane region" description="Helical" evidence="1">
    <location>
        <begin position="76"/>
        <end position="96"/>
    </location>
</feature>
<dbReference type="InterPro" id="IPR032713">
    <property type="entry name" value="EmrE"/>
</dbReference>
<dbReference type="EMBL" id="VRTY01000032">
    <property type="protein sequence ID" value="TXK46803.1"/>
    <property type="molecule type" value="Genomic_DNA"/>
</dbReference>
<feature type="transmembrane region" description="Helical" evidence="1">
    <location>
        <begin position="9"/>
        <end position="30"/>
    </location>
</feature>
<dbReference type="OrthoDB" id="3457556at2"/>
<keyword evidence="3" id="KW-1185">Reference proteome</keyword>
<dbReference type="Proteomes" id="UP000321926">
    <property type="component" value="Unassembled WGS sequence"/>
</dbReference>
<protein>
    <submittedName>
        <fullName evidence="2">Multidrug resistance efflux transporter family protein</fullName>
    </submittedName>
</protein>
<keyword evidence="1" id="KW-0812">Transmembrane</keyword>
<keyword evidence="1" id="KW-1133">Transmembrane helix</keyword>
<feature type="transmembrane region" description="Helical" evidence="1">
    <location>
        <begin position="199"/>
        <end position="218"/>
    </location>
</feature>
<feature type="transmembrane region" description="Helical" evidence="1">
    <location>
        <begin position="156"/>
        <end position="178"/>
    </location>
</feature>
<dbReference type="RefSeq" id="WP_147921657.1">
    <property type="nucleotide sequence ID" value="NZ_VRTY01000032.1"/>
</dbReference>
<sequence length="318" mass="34892">MQTSQHSKAIATGALGGVFFSSTYILNSFLAKTGGHWAWTTGLRTTLLVLFLGLMLQWQGQLWPLLQTMRRHVWVWVGWGSIAFGFNYFLLTFGAFFGPGWLVAGVFQFTIVAGILIAPFIYKDDRARIPMRALLLSVLILAGIALMQWSQKEGSYTTEQLLCCIGLVLTAAFLWPLANRKLMLHLEVKQLKLNAMQRVAGTAIGSLPFNLLLMTFGYSQAGWPSEQQLLAVSVIAVSSGVLGCIFFFKAMHMARTNGAAMAAVEATQSLEILVTVIGEVLLLGIAWPNWSGNVGMMLIMGGLLLYSIPVRRKALALK</sequence>
<gene>
    <name evidence="2" type="ORF">FVR03_10275</name>
</gene>
<name>A0A5C8K9L3_9BACT</name>
<dbReference type="Pfam" id="PF13536">
    <property type="entry name" value="EmrE"/>
    <property type="match status" value="1"/>
</dbReference>
<proteinExistence type="predicted"/>
<feature type="transmembrane region" description="Helical" evidence="1">
    <location>
        <begin position="293"/>
        <end position="310"/>
    </location>
</feature>
<feature type="transmembrane region" description="Helical" evidence="1">
    <location>
        <begin position="36"/>
        <end position="56"/>
    </location>
</feature>
<keyword evidence="1" id="KW-0472">Membrane</keyword>
<evidence type="ECO:0000256" key="1">
    <source>
        <dbReference type="SAM" id="Phobius"/>
    </source>
</evidence>
<feature type="transmembrane region" description="Helical" evidence="1">
    <location>
        <begin position="102"/>
        <end position="121"/>
    </location>
</feature>
<accession>A0A5C8K9L3</accession>
<evidence type="ECO:0000313" key="3">
    <source>
        <dbReference type="Proteomes" id="UP000321926"/>
    </source>
</evidence>
<reference evidence="2 3" key="1">
    <citation type="submission" date="2019-08" db="EMBL/GenBank/DDBJ databases">
        <authorList>
            <person name="Shi S."/>
        </authorList>
    </citation>
    <scope>NUCLEOTIDE SEQUENCE [LARGE SCALE GENOMIC DNA]</scope>
    <source>
        <strain evidence="2 3">GY10130</strain>
    </source>
</reference>
<feature type="transmembrane region" description="Helical" evidence="1">
    <location>
        <begin position="133"/>
        <end position="150"/>
    </location>
</feature>
<feature type="transmembrane region" description="Helical" evidence="1">
    <location>
        <begin position="230"/>
        <end position="248"/>
    </location>
</feature>
<dbReference type="AlphaFoldDB" id="A0A5C8K9L3"/>
<comment type="caution">
    <text evidence="2">The sequence shown here is derived from an EMBL/GenBank/DDBJ whole genome shotgun (WGS) entry which is preliminary data.</text>
</comment>
<organism evidence="2 3">
    <name type="scientific">Pontibacter qinzhouensis</name>
    <dbReference type="NCBI Taxonomy" id="2603253"/>
    <lineage>
        <taxon>Bacteria</taxon>
        <taxon>Pseudomonadati</taxon>
        <taxon>Bacteroidota</taxon>
        <taxon>Cytophagia</taxon>
        <taxon>Cytophagales</taxon>
        <taxon>Hymenobacteraceae</taxon>
        <taxon>Pontibacter</taxon>
    </lineage>
</organism>
<feature type="transmembrane region" description="Helical" evidence="1">
    <location>
        <begin position="269"/>
        <end position="287"/>
    </location>
</feature>